<keyword evidence="4" id="KW-0723">Serine/threonine-protein kinase</keyword>
<evidence type="ECO:0000256" key="2">
    <source>
        <dbReference type="SAM" id="Phobius"/>
    </source>
</evidence>
<gene>
    <name evidence="4" type="ORF">THIOM_002818</name>
</gene>
<dbReference type="InterPro" id="IPR008271">
    <property type="entry name" value="Ser/Thr_kinase_AS"/>
</dbReference>
<evidence type="ECO:0000313" key="5">
    <source>
        <dbReference type="Proteomes" id="UP000076962"/>
    </source>
</evidence>
<reference evidence="4 5" key="1">
    <citation type="submission" date="2016-05" db="EMBL/GenBank/DDBJ databases">
        <title>Single-cell genome of chain-forming Candidatus Thiomargarita nelsonii and comparison to other large sulfur-oxidizing bacteria.</title>
        <authorList>
            <person name="Winkel M."/>
            <person name="Salman V."/>
            <person name="Woyke T."/>
            <person name="Schulz-Vogt H."/>
            <person name="Richter M."/>
            <person name="Flood B."/>
            <person name="Bailey J."/>
            <person name="Amann R."/>
            <person name="Mussmann M."/>
        </authorList>
    </citation>
    <scope>NUCLEOTIDE SEQUENCE [LARGE SCALE GENOMIC DNA]</scope>
    <source>
        <strain evidence="4 5">THI036</strain>
    </source>
</reference>
<dbReference type="CDD" id="cd14014">
    <property type="entry name" value="STKc_PknB_like"/>
    <property type="match status" value="1"/>
</dbReference>
<keyword evidence="5" id="KW-1185">Reference proteome</keyword>
<sequence length="380" mass="42609">MGGTVFMVMEFLSGMSLKPFIKSHSNGISLEEAKQIIQGMGKALSYAHKEGIAHLDFKPGNVFYETEQKNVKLIDFGIARLIKQSEREETLYDPGDLSAFTEPYASREMFLGLEPTPGDDIYALACVTYELLSGKHPFNRKTAIKAEKEKLSPRPISGLSSQQNKALLRALAFRRENRTPTVDEFLAELFPEKNKLAGLIIGGIVLLLAIFGGMALKQSLIDLLPQTPENVIDDQSNPQPEDAQKQAEEQRLVEQAARQQQAIKKAEVERLAEQARQKEQARQAQVTNLLQQCQTHFDAKRFTTGSEGTALVCYQEVLRLEPNNPNAKAGLKAIEDRYVKLAEKAFRNKQVMQLKTYLRRLEKVNPNSPALARLDPKKAQ</sequence>
<name>A0A176S098_9GAMM</name>
<feature type="domain" description="Protein kinase" evidence="3">
    <location>
        <begin position="1"/>
        <end position="191"/>
    </location>
</feature>
<dbReference type="SUPFAM" id="SSF56112">
    <property type="entry name" value="Protein kinase-like (PK-like)"/>
    <property type="match status" value="1"/>
</dbReference>
<keyword evidence="1" id="KW-0175">Coiled coil</keyword>
<dbReference type="Pfam" id="PF00069">
    <property type="entry name" value="Pkinase"/>
    <property type="match status" value="1"/>
</dbReference>
<comment type="caution">
    <text evidence="4">The sequence shown here is derived from an EMBL/GenBank/DDBJ whole genome shotgun (WGS) entry which is preliminary data.</text>
</comment>
<keyword evidence="4" id="KW-0808">Transferase</keyword>
<dbReference type="SMART" id="SM00220">
    <property type="entry name" value="S_TKc"/>
    <property type="match status" value="1"/>
</dbReference>
<evidence type="ECO:0000259" key="3">
    <source>
        <dbReference type="PROSITE" id="PS50011"/>
    </source>
</evidence>
<dbReference type="PATRIC" id="fig|1003181.4.peg.3828"/>
<keyword evidence="4" id="KW-0418">Kinase</keyword>
<dbReference type="InterPro" id="IPR000719">
    <property type="entry name" value="Prot_kinase_dom"/>
</dbReference>
<dbReference type="EMBL" id="LUTY01001650">
    <property type="protein sequence ID" value="OAD21415.1"/>
    <property type="molecule type" value="Genomic_DNA"/>
</dbReference>
<dbReference type="PROSITE" id="PS50011">
    <property type="entry name" value="PROTEIN_KINASE_DOM"/>
    <property type="match status" value="1"/>
</dbReference>
<dbReference type="PANTHER" id="PTHR24348">
    <property type="entry name" value="SERINE/THREONINE-PROTEIN KINASE UNC-51-RELATED"/>
    <property type="match status" value="1"/>
</dbReference>
<proteinExistence type="predicted"/>
<keyword evidence="2" id="KW-1133">Transmembrane helix</keyword>
<dbReference type="Gene3D" id="1.10.510.10">
    <property type="entry name" value="Transferase(Phosphotransferase) domain 1"/>
    <property type="match status" value="1"/>
</dbReference>
<dbReference type="Proteomes" id="UP000076962">
    <property type="component" value="Unassembled WGS sequence"/>
</dbReference>
<keyword evidence="2" id="KW-0472">Membrane</keyword>
<dbReference type="InterPro" id="IPR045269">
    <property type="entry name" value="Atg1-like"/>
</dbReference>
<dbReference type="InterPro" id="IPR011009">
    <property type="entry name" value="Kinase-like_dom_sf"/>
</dbReference>
<dbReference type="EC" id="2.7.-.-" evidence="4"/>
<protein>
    <submittedName>
        <fullName evidence="4">Serine/threonine protein kinase</fullName>
        <ecNumber evidence="4">2.7.-.-</ecNumber>
    </submittedName>
</protein>
<evidence type="ECO:0000313" key="4">
    <source>
        <dbReference type="EMBL" id="OAD21415.1"/>
    </source>
</evidence>
<dbReference type="GO" id="GO:0005524">
    <property type="term" value="F:ATP binding"/>
    <property type="evidence" value="ECO:0007669"/>
    <property type="project" value="InterPro"/>
</dbReference>
<organism evidence="4 5">
    <name type="scientific">Candidatus Thiomargarita nelsonii</name>
    <dbReference type="NCBI Taxonomy" id="1003181"/>
    <lineage>
        <taxon>Bacteria</taxon>
        <taxon>Pseudomonadati</taxon>
        <taxon>Pseudomonadota</taxon>
        <taxon>Gammaproteobacteria</taxon>
        <taxon>Thiotrichales</taxon>
        <taxon>Thiotrichaceae</taxon>
        <taxon>Thiomargarita</taxon>
    </lineage>
</organism>
<feature type="coiled-coil region" evidence="1">
    <location>
        <begin position="249"/>
        <end position="284"/>
    </location>
</feature>
<evidence type="ECO:0000256" key="1">
    <source>
        <dbReference type="SAM" id="Coils"/>
    </source>
</evidence>
<dbReference type="GO" id="GO:0004674">
    <property type="term" value="F:protein serine/threonine kinase activity"/>
    <property type="evidence" value="ECO:0007669"/>
    <property type="project" value="UniProtKB-KW"/>
</dbReference>
<accession>A0A176S098</accession>
<dbReference type="GO" id="GO:0005737">
    <property type="term" value="C:cytoplasm"/>
    <property type="evidence" value="ECO:0007669"/>
    <property type="project" value="TreeGrafter"/>
</dbReference>
<feature type="transmembrane region" description="Helical" evidence="2">
    <location>
        <begin position="196"/>
        <end position="216"/>
    </location>
</feature>
<dbReference type="PROSITE" id="PS00108">
    <property type="entry name" value="PROTEIN_KINASE_ST"/>
    <property type="match status" value="1"/>
</dbReference>
<keyword evidence="2" id="KW-0812">Transmembrane</keyword>
<dbReference type="AlphaFoldDB" id="A0A176S098"/>